<dbReference type="AlphaFoldDB" id="A0A366IL55"/>
<dbReference type="GO" id="GO:0005886">
    <property type="term" value="C:plasma membrane"/>
    <property type="evidence" value="ECO:0007669"/>
    <property type="project" value="UniProtKB-SubCell"/>
</dbReference>
<feature type="binding site" evidence="10">
    <location>
        <position position="71"/>
    </location>
    <ligand>
        <name>Na(+)</name>
        <dbReference type="ChEBI" id="CHEBI:29101"/>
        <note>structural</note>
    </ligand>
</feature>
<evidence type="ECO:0000256" key="8">
    <source>
        <dbReference type="ARBA" id="ARBA00035585"/>
    </source>
</evidence>
<evidence type="ECO:0000256" key="5">
    <source>
        <dbReference type="ARBA" id="ARBA00023136"/>
    </source>
</evidence>
<gene>
    <name evidence="10" type="primary">fluC</name>
    <name evidence="10" type="synonym">crcB</name>
    <name evidence="11" type="ORF">DFO65_10587</name>
</gene>
<keyword evidence="10" id="KW-0915">Sodium</keyword>
<dbReference type="HAMAP" id="MF_00454">
    <property type="entry name" value="FluC"/>
    <property type="match status" value="1"/>
</dbReference>
<evidence type="ECO:0000313" key="11">
    <source>
        <dbReference type="EMBL" id="RBP71488.1"/>
    </source>
</evidence>
<accession>A0A366IL55</accession>
<keyword evidence="2 10" id="KW-1003">Cell membrane</keyword>
<dbReference type="GO" id="GO:0140114">
    <property type="term" value="P:cellular detoxification of fluoride"/>
    <property type="evidence" value="ECO:0007669"/>
    <property type="project" value="UniProtKB-UniRule"/>
</dbReference>
<feature type="binding site" evidence="10">
    <location>
        <position position="74"/>
    </location>
    <ligand>
        <name>Na(+)</name>
        <dbReference type="ChEBI" id="CHEBI:29101"/>
        <note>structural</note>
    </ligand>
</feature>
<protein>
    <recommendedName>
        <fullName evidence="10">Fluoride-specific ion channel FluC</fullName>
    </recommendedName>
</protein>
<dbReference type="PANTHER" id="PTHR28259">
    <property type="entry name" value="FLUORIDE EXPORT PROTEIN 1-RELATED"/>
    <property type="match status" value="1"/>
</dbReference>
<sequence length="120" mass="12343">MSVLLALSLAGGLGAAVRFLLDEAIRSRLSSTFPWATFVINLTGSFALGILLSTTHLDPLWVRILGTGLLGGYTTLSTASVDVVRLLLARRPGQAAVYGLGGLAIIVLAAIAGILLGQAL</sequence>
<comment type="catalytic activity">
    <reaction evidence="8">
        <text>fluoride(in) = fluoride(out)</text>
        <dbReference type="Rhea" id="RHEA:76159"/>
        <dbReference type="ChEBI" id="CHEBI:17051"/>
    </reaction>
    <physiologicalReaction direction="left-to-right" evidence="8">
        <dbReference type="Rhea" id="RHEA:76160"/>
    </physiologicalReaction>
</comment>
<keyword evidence="6 10" id="KW-0407">Ion channel</keyword>
<evidence type="ECO:0000313" key="12">
    <source>
        <dbReference type="Proteomes" id="UP000253509"/>
    </source>
</evidence>
<comment type="caution">
    <text evidence="10">Lacks conserved residue(s) required for the propagation of feature annotation.</text>
</comment>
<dbReference type="RefSeq" id="WP_113903999.1">
    <property type="nucleotide sequence ID" value="NZ_QNSB01000005.1"/>
</dbReference>
<comment type="activity regulation">
    <text evidence="10">Na(+) is not transported, but it plays an essential structural role and its presence is essential for fluoride channel function.</text>
</comment>
<evidence type="ECO:0000256" key="10">
    <source>
        <dbReference type="HAMAP-Rule" id="MF_00454"/>
    </source>
</evidence>
<keyword evidence="10" id="KW-0479">Metal-binding</keyword>
<dbReference type="Pfam" id="PF02537">
    <property type="entry name" value="CRCB"/>
    <property type="match status" value="1"/>
</dbReference>
<feature type="transmembrane region" description="Helical" evidence="10">
    <location>
        <begin position="96"/>
        <end position="116"/>
    </location>
</feature>
<keyword evidence="5 10" id="KW-0472">Membrane</keyword>
<organism evidence="11 12">
    <name type="scientific">Brevibacterium celere</name>
    <dbReference type="NCBI Taxonomy" id="225845"/>
    <lineage>
        <taxon>Bacteria</taxon>
        <taxon>Bacillati</taxon>
        <taxon>Actinomycetota</taxon>
        <taxon>Actinomycetes</taxon>
        <taxon>Micrococcales</taxon>
        <taxon>Brevibacteriaceae</taxon>
        <taxon>Brevibacterium</taxon>
    </lineage>
</organism>
<comment type="caution">
    <text evidence="11">The sequence shown here is derived from an EMBL/GenBank/DDBJ whole genome shotgun (WGS) entry which is preliminary data.</text>
</comment>
<name>A0A366IL55_9MICO</name>
<keyword evidence="12" id="KW-1185">Reference proteome</keyword>
<keyword evidence="3 10" id="KW-0812">Transmembrane</keyword>
<evidence type="ECO:0000256" key="4">
    <source>
        <dbReference type="ARBA" id="ARBA00022989"/>
    </source>
</evidence>
<comment type="similarity">
    <text evidence="7 10">Belongs to the fluoride channel Fluc/FEX (TC 1.A.43) family.</text>
</comment>
<evidence type="ECO:0000256" key="9">
    <source>
        <dbReference type="ARBA" id="ARBA00049940"/>
    </source>
</evidence>
<comment type="function">
    <text evidence="9 10">Fluoride-specific ion channel. Important for reducing fluoride concentration in the cell, thus reducing its toxicity.</text>
</comment>
<evidence type="ECO:0000256" key="2">
    <source>
        <dbReference type="ARBA" id="ARBA00022475"/>
    </source>
</evidence>
<reference evidence="11 12" key="1">
    <citation type="submission" date="2018-06" db="EMBL/GenBank/DDBJ databases">
        <title>Freshwater and sediment microbial communities from various areas in North America, analyzing microbe dynamics in response to fracking.</title>
        <authorList>
            <person name="Lamendella R."/>
        </authorList>
    </citation>
    <scope>NUCLEOTIDE SEQUENCE [LARGE SCALE GENOMIC DNA]</scope>
    <source>
        <strain evidence="11 12">3b_TX</strain>
    </source>
</reference>
<dbReference type="InterPro" id="IPR003691">
    <property type="entry name" value="FluC"/>
</dbReference>
<dbReference type="Proteomes" id="UP000253509">
    <property type="component" value="Unassembled WGS sequence"/>
</dbReference>
<keyword evidence="10" id="KW-0406">Ion transport</keyword>
<comment type="subcellular location">
    <subcellularLocation>
        <location evidence="1 10">Cell membrane</location>
        <topology evidence="1 10">Multi-pass membrane protein</topology>
    </subcellularLocation>
</comment>
<evidence type="ECO:0000256" key="1">
    <source>
        <dbReference type="ARBA" id="ARBA00004651"/>
    </source>
</evidence>
<feature type="transmembrane region" description="Helical" evidence="10">
    <location>
        <begin position="32"/>
        <end position="53"/>
    </location>
</feature>
<dbReference type="PANTHER" id="PTHR28259:SF1">
    <property type="entry name" value="FLUORIDE EXPORT PROTEIN 1-RELATED"/>
    <property type="match status" value="1"/>
</dbReference>
<keyword evidence="10" id="KW-0813">Transport</keyword>
<dbReference type="GO" id="GO:0046872">
    <property type="term" value="F:metal ion binding"/>
    <property type="evidence" value="ECO:0007669"/>
    <property type="project" value="UniProtKB-KW"/>
</dbReference>
<evidence type="ECO:0000256" key="3">
    <source>
        <dbReference type="ARBA" id="ARBA00022692"/>
    </source>
</evidence>
<dbReference type="EMBL" id="QNSB01000005">
    <property type="protein sequence ID" value="RBP71488.1"/>
    <property type="molecule type" value="Genomic_DNA"/>
</dbReference>
<keyword evidence="4 10" id="KW-1133">Transmembrane helix</keyword>
<proteinExistence type="inferred from homology"/>
<evidence type="ECO:0000256" key="6">
    <source>
        <dbReference type="ARBA" id="ARBA00023303"/>
    </source>
</evidence>
<dbReference type="GO" id="GO:0062054">
    <property type="term" value="F:fluoride channel activity"/>
    <property type="evidence" value="ECO:0007669"/>
    <property type="project" value="UniProtKB-UniRule"/>
</dbReference>
<evidence type="ECO:0000256" key="7">
    <source>
        <dbReference type="ARBA" id="ARBA00035120"/>
    </source>
</evidence>